<dbReference type="PANTHER" id="PTHR42911:SF1">
    <property type="entry name" value="MODULATOR OF FTSH PROTEASE HFLC"/>
    <property type="match status" value="1"/>
</dbReference>
<dbReference type="PRINTS" id="PR00721">
    <property type="entry name" value="STOMATIN"/>
</dbReference>
<dbReference type="Pfam" id="PF01145">
    <property type="entry name" value="Band_7"/>
    <property type="match status" value="1"/>
</dbReference>
<comment type="function">
    <text evidence="6">HflC and HflK could regulate a protease.</text>
</comment>
<dbReference type="InterPro" id="IPR001107">
    <property type="entry name" value="Band_7"/>
</dbReference>
<dbReference type="AlphaFoldDB" id="A0A2Z4PUM0"/>
<evidence type="ECO:0000313" key="9">
    <source>
        <dbReference type="Proteomes" id="UP000249898"/>
    </source>
</evidence>
<keyword evidence="3" id="KW-0812">Transmembrane</keyword>
<evidence type="ECO:0000256" key="4">
    <source>
        <dbReference type="ARBA" id="ARBA00022989"/>
    </source>
</evidence>
<dbReference type="SMART" id="SM00244">
    <property type="entry name" value="PHB"/>
    <property type="match status" value="1"/>
</dbReference>
<dbReference type="CDD" id="cd03405">
    <property type="entry name" value="SPFH_HflC"/>
    <property type="match status" value="1"/>
</dbReference>
<dbReference type="PANTHER" id="PTHR42911">
    <property type="entry name" value="MODULATOR OF FTSH PROTEASE HFLC"/>
    <property type="match status" value="1"/>
</dbReference>
<dbReference type="Proteomes" id="UP000249898">
    <property type="component" value="Chromosome"/>
</dbReference>
<keyword evidence="4" id="KW-1133">Transmembrane helix</keyword>
<protein>
    <recommendedName>
        <fullName evidence="6">Protein HflC</fullName>
    </recommendedName>
</protein>
<evidence type="ECO:0000256" key="6">
    <source>
        <dbReference type="PIRNR" id="PIRNR005651"/>
    </source>
</evidence>
<reference evidence="8 9" key="1">
    <citation type="submission" date="2016-06" db="EMBL/GenBank/DDBJ databases">
        <title>The sequenced genome of the ice-adhering bacterium Marinomonas primoryensis, from Antarctica.</title>
        <authorList>
            <person name="Graham L."/>
            <person name="Vance T.D.R."/>
            <person name="Davies P.L."/>
        </authorList>
    </citation>
    <scope>NUCLEOTIDE SEQUENCE [LARGE SCALE GENOMIC DNA]</scope>
    <source>
        <strain evidence="8 9">AceL</strain>
    </source>
</reference>
<dbReference type="PIRSF" id="PIRSF005651">
    <property type="entry name" value="HflC"/>
    <property type="match status" value="1"/>
</dbReference>
<evidence type="ECO:0000256" key="2">
    <source>
        <dbReference type="ARBA" id="ARBA00007862"/>
    </source>
</evidence>
<dbReference type="InterPro" id="IPR010200">
    <property type="entry name" value="HflC"/>
</dbReference>
<accession>A0A2Z4PUM0</accession>
<dbReference type="RefSeq" id="WP_112139471.1">
    <property type="nucleotide sequence ID" value="NZ_CP016181.1"/>
</dbReference>
<dbReference type="SUPFAM" id="SSF117892">
    <property type="entry name" value="Band 7/SPFH domain"/>
    <property type="match status" value="1"/>
</dbReference>
<gene>
    <name evidence="8" type="ORF">A8139_15260</name>
</gene>
<dbReference type="EMBL" id="CP016181">
    <property type="protein sequence ID" value="AWY01170.1"/>
    <property type="molecule type" value="Genomic_DNA"/>
</dbReference>
<evidence type="ECO:0000313" key="8">
    <source>
        <dbReference type="EMBL" id="AWY01170.1"/>
    </source>
</evidence>
<dbReference type="GO" id="GO:0016020">
    <property type="term" value="C:membrane"/>
    <property type="evidence" value="ECO:0007669"/>
    <property type="project" value="UniProtKB-SubCell"/>
</dbReference>
<sequence>MKGFYFSVLFVVLLGMLVASQTLFVVNETERAVVLKFGEIVRGDVKPGLHFKLPIVNEVKIFDARILTMDSRPQRYLTLEKKAVVVDSYVKWKIDSVVKFYQATSGDEIIANRILSSRVDTGLRNKFGERTMHEVVSGQRDQLMTGLRDELNGVAQNELGISIVDIRVKRIDLPPDVSESVYARMRTEREREAREHRSKGLELAEGIRADADRQQVVLEAEAQRDAEMIRGDGDAKAAAIYSNVYTQDPEFYEFYRSLQAYRESFNGSSDLFVLEPDSEFFKYLNSSTGGFTK</sequence>
<comment type="similarity">
    <text evidence="2 6">Belongs to the band 7/mec-2 family. HflC subfamily.</text>
</comment>
<dbReference type="Gene3D" id="3.30.479.30">
    <property type="entry name" value="Band 7 domain"/>
    <property type="match status" value="1"/>
</dbReference>
<organism evidence="8 9">
    <name type="scientific">Marinomonas primoryensis</name>
    <dbReference type="NCBI Taxonomy" id="178399"/>
    <lineage>
        <taxon>Bacteria</taxon>
        <taxon>Pseudomonadati</taxon>
        <taxon>Pseudomonadota</taxon>
        <taxon>Gammaproteobacteria</taxon>
        <taxon>Oceanospirillales</taxon>
        <taxon>Oceanospirillaceae</taxon>
        <taxon>Marinomonas</taxon>
    </lineage>
</organism>
<dbReference type="InterPro" id="IPR001972">
    <property type="entry name" value="Stomatin_HflK_fam"/>
</dbReference>
<evidence type="ECO:0000256" key="1">
    <source>
        <dbReference type="ARBA" id="ARBA00004167"/>
    </source>
</evidence>
<proteinExistence type="inferred from homology"/>
<comment type="subcellular location">
    <subcellularLocation>
        <location evidence="1">Membrane</location>
        <topology evidence="1">Single-pass membrane protein</topology>
    </subcellularLocation>
</comment>
<dbReference type="OrthoDB" id="9812991at2"/>
<dbReference type="NCBIfam" id="TIGR01932">
    <property type="entry name" value="hflC"/>
    <property type="match status" value="1"/>
</dbReference>
<evidence type="ECO:0000259" key="7">
    <source>
        <dbReference type="SMART" id="SM00244"/>
    </source>
</evidence>
<feature type="domain" description="Band 7" evidence="7">
    <location>
        <begin position="21"/>
        <end position="185"/>
    </location>
</feature>
<keyword evidence="5" id="KW-0472">Membrane</keyword>
<name>A0A2Z4PUM0_9GAMM</name>
<evidence type="ECO:0000256" key="5">
    <source>
        <dbReference type="ARBA" id="ARBA00023136"/>
    </source>
</evidence>
<evidence type="ECO:0000256" key="3">
    <source>
        <dbReference type="ARBA" id="ARBA00022692"/>
    </source>
</evidence>
<dbReference type="InterPro" id="IPR036013">
    <property type="entry name" value="Band_7/SPFH_dom_sf"/>
</dbReference>